<dbReference type="PANTHER" id="PTHR33642:SF4">
    <property type="entry name" value="COX1_OXI3 INTRON 1 PROTEIN-RELATED"/>
    <property type="match status" value="1"/>
</dbReference>
<evidence type="ECO:0000313" key="2">
    <source>
        <dbReference type="EMBL" id="KWV45704.1"/>
    </source>
</evidence>
<dbReference type="PROSITE" id="PS50878">
    <property type="entry name" value="RT_POL"/>
    <property type="match status" value="1"/>
</dbReference>
<dbReference type="SUPFAM" id="SSF56672">
    <property type="entry name" value="DNA/RNA polymerases"/>
    <property type="match status" value="1"/>
</dbReference>
<organism evidence="2 3">
    <name type="scientific">Bradyrhizobium macuxiense</name>
    <dbReference type="NCBI Taxonomy" id="1755647"/>
    <lineage>
        <taxon>Bacteria</taxon>
        <taxon>Pseudomonadati</taxon>
        <taxon>Pseudomonadota</taxon>
        <taxon>Alphaproteobacteria</taxon>
        <taxon>Hyphomicrobiales</taxon>
        <taxon>Nitrobacteraceae</taxon>
        <taxon>Bradyrhizobium</taxon>
    </lineage>
</organism>
<dbReference type="CDD" id="cd00085">
    <property type="entry name" value="HNHc"/>
    <property type="match status" value="1"/>
</dbReference>
<name>A0A109JB96_9BRAD</name>
<comment type="caution">
    <text evidence="2">The sequence shown here is derived from an EMBL/GenBank/DDBJ whole genome shotgun (WGS) entry which is preliminary data.</text>
</comment>
<accession>A0A109JB96</accession>
<evidence type="ECO:0000259" key="1">
    <source>
        <dbReference type="PROSITE" id="PS50878"/>
    </source>
</evidence>
<reference evidence="2 3" key="1">
    <citation type="submission" date="2015-11" db="EMBL/GenBank/DDBJ databases">
        <title>Draft Genome Sequence of the Strain BR 10303 (Bradyrhizobium sp.) isolated from nodules of Centrolobium paraense.</title>
        <authorList>
            <person name="Zelli J.E."/>
            <person name="Simoes-Araujo J.L."/>
            <person name="Barauna A.C."/>
            <person name="Silva K."/>
        </authorList>
    </citation>
    <scope>NUCLEOTIDE SEQUENCE [LARGE SCALE GENOMIC DNA]</scope>
    <source>
        <strain evidence="2 3">BR 10303</strain>
    </source>
</reference>
<evidence type="ECO:0000313" key="3">
    <source>
        <dbReference type="Proteomes" id="UP000057737"/>
    </source>
</evidence>
<dbReference type="GO" id="GO:0003964">
    <property type="term" value="F:RNA-directed DNA polymerase activity"/>
    <property type="evidence" value="ECO:0007669"/>
    <property type="project" value="TreeGrafter"/>
</dbReference>
<keyword evidence="3" id="KW-1185">Reference proteome</keyword>
<proteinExistence type="predicted"/>
<dbReference type="CDD" id="cd01651">
    <property type="entry name" value="RT_G2_intron"/>
    <property type="match status" value="1"/>
</dbReference>
<dbReference type="GO" id="GO:0006315">
    <property type="term" value="P:homing of group II introns"/>
    <property type="evidence" value="ECO:0007669"/>
    <property type="project" value="TreeGrafter"/>
</dbReference>
<dbReference type="InterPro" id="IPR003615">
    <property type="entry name" value="HNH_nuc"/>
</dbReference>
<dbReference type="Proteomes" id="UP000057737">
    <property type="component" value="Unassembled WGS sequence"/>
</dbReference>
<gene>
    <name evidence="2" type="ORF">AS156_23375</name>
</gene>
<dbReference type="InterPro" id="IPR049030">
    <property type="entry name" value="AI2M-like_HNH"/>
</dbReference>
<dbReference type="AlphaFoldDB" id="A0A109JB96"/>
<feature type="domain" description="Reverse transcriptase" evidence="1">
    <location>
        <begin position="72"/>
        <end position="361"/>
    </location>
</feature>
<dbReference type="InterPro" id="IPR024937">
    <property type="entry name" value="Domain_X"/>
</dbReference>
<dbReference type="EMBL" id="LNCU01000121">
    <property type="protein sequence ID" value="KWV45704.1"/>
    <property type="molecule type" value="Genomic_DNA"/>
</dbReference>
<dbReference type="Pfam" id="PF00078">
    <property type="entry name" value="RVT_1"/>
    <property type="match status" value="1"/>
</dbReference>
<dbReference type="SMART" id="SM00507">
    <property type="entry name" value="HNHc"/>
    <property type="match status" value="1"/>
</dbReference>
<dbReference type="InterPro" id="IPR000477">
    <property type="entry name" value="RT_dom"/>
</dbReference>
<dbReference type="GO" id="GO:0006397">
    <property type="term" value="P:mRNA processing"/>
    <property type="evidence" value="ECO:0007669"/>
    <property type="project" value="InterPro"/>
</dbReference>
<dbReference type="Pfam" id="PF01348">
    <property type="entry name" value="Intron_maturas2"/>
    <property type="match status" value="1"/>
</dbReference>
<dbReference type="Pfam" id="PF21368">
    <property type="entry name" value="AI2M-like_HNH"/>
    <property type="match status" value="1"/>
</dbReference>
<dbReference type="InterPro" id="IPR043502">
    <property type="entry name" value="DNA/RNA_pol_sf"/>
</dbReference>
<protein>
    <recommendedName>
        <fullName evidence="1">Reverse transcriptase domain-containing protein</fullName>
    </recommendedName>
</protein>
<sequence>MPDGTKGLNRLQTIRKLNENPAWVNRDLYRLMYERDLYIWAYERIKSNPGNMTAEADDETIDGFSTKWIDRIVSAMKDQSFTFTRARRTYIPKANGKLRPLGIPSPKDKVVQEVMRIILSSIYDNDVPTFLDCSHGFRSRRGTHTALKQVRSWHSVNWFVEGDIKGCFDNIDHGTLIRVLSKRIEDKRFLDLIWKALKAGYLEGPTQVNSLAGTPQGSIVSPILANIYLHEFDLWVTKFIAEHEVGKTKRVNPAYTSIVKRRNRLLKKGTPKESDVITDLEKRLRETSSMMHDDPNYARIKYVRYADDWLVAIDGPKKLAMLLKEEATAFFRDELRLELSAEKTHIRHARSESAKFLGTYITIGRGDDSGVHRKIVTKNGLVFTRRANVEHLTYMTAPKEDLVKRLFERGFCTSDGVPLARHGWIAQDDHVIVERFGQILAGIRNYYAFVDNPEALRHIQLILHLSCAKTLCRKHQFSLSQLFRRRRSELITPKRWDEDGKPTAYTSLPLRRKWLKNRQAFLINAEIEDVISMGINKRTRSKLEKPCAICGSPDDVEMHHVRHVRKGKNTGFAAIMSALNRKQVPTCQSCHQKIHAGKYDGIALSDFALPNLAKA</sequence>
<dbReference type="PANTHER" id="PTHR33642">
    <property type="entry name" value="COX1/OXI3 INTRON 1 PROTEIN-RELATED"/>
    <property type="match status" value="1"/>
</dbReference>